<dbReference type="Pfam" id="PF18755">
    <property type="entry name" value="RAMA"/>
    <property type="match status" value="1"/>
</dbReference>
<dbReference type="Proteomes" id="UP001321498">
    <property type="component" value="Chromosome"/>
</dbReference>
<dbReference type="Pfam" id="PF07510">
    <property type="entry name" value="GmrSD_C"/>
    <property type="match status" value="1"/>
</dbReference>
<dbReference type="InterPro" id="IPR040843">
    <property type="entry name" value="RAMA"/>
</dbReference>
<evidence type="ECO:0008006" key="6">
    <source>
        <dbReference type="Google" id="ProtNLM"/>
    </source>
</evidence>
<feature type="domain" description="GmrSD restriction endonucleases N-terminal" evidence="1">
    <location>
        <begin position="17"/>
        <end position="238"/>
    </location>
</feature>
<evidence type="ECO:0000259" key="1">
    <source>
        <dbReference type="Pfam" id="PF03235"/>
    </source>
</evidence>
<evidence type="ECO:0000313" key="4">
    <source>
        <dbReference type="EMBL" id="BDZ47189.1"/>
    </source>
</evidence>
<feature type="domain" description="RAMA" evidence="3">
    <location>
        <begin position="612"/>
        <end position="706"/>
    </location>
</feature>
<evidence type="ECO:0000259" key="2">
    <source>
        <dbReference type="Pfam" id="PF07510"/>
    </source>
</evidence>
<dbReference type="InterPro" id="IPR011089">
    <property type="entry name" value="GmrSD_C"/>
</dbReference>
<sequence>MLTLVRTPRDIFFLPQRLLVPLFQRPYVWSEDAQWAPLWSDVMRLAERRLRGEPVAPHFLGAVVLQQQAVQVGSLAVRTVIDGQQRLTTLQLLLDAVHAQLEMRQLDSLARQLQDLVENPAHFTTAEADRFKVWPTNRDRPAFNEVMSAGVPVDYSTLKHRSSRMARAHEFFSTSASAWLTEGEIGPRAAALVEILSSQLLLVSIDLLYDEDAQEIFETLNARGTPLTPADLIKNLVFQRLEAGADDIELAYQRYWAEFETPFWETEVSAGRVLYSRSSLFLNQWLISKTFRDVPAREVFSAFKRYISERSDGMRELLPSVQASADLYRNLLERAAARSGPLSRVEMFVYRTSTLESELVKPFLLWLLDPELPAVPRAQSDKALAALESWMVRRVLVRASTKGYNRFFIDLLTHVNSRERALVGDAVEAFLGRQDSPTAYWPGDAEVRRELTSMPAYWRLRRGRLRMVLEAVEDYKRGWANGKPLHEQPVVRGTCTIEHIMPQEWRTNWPADPQGADPEARDALVQTLGNLTLVTQSLNSKVSNGPWHGEHGKRTLLNGLTSILLTREVVDRGADGWDEARIRQRTENLISDILKTWEVPVGHTGKVAGAVERASHRVEVADLVRAGLVPPGQTLFARPRALAGRTCAVSEDGRVFVNDTPYSTLSAAARAVSGSQSEPGWWFWLVGPDTDRSMSTLRDEYLQSLDEDEADLVVEGE</sequence>
<evidence type="ECO:0000313" key="5">
    <source>
        <dbReference type="Proteomes" id="UP001321498"/>
    </source>
</evidence>
<dbReference type="EMBL" id="AP027731">
    <property type="protein sequence ID" value="BDZ47189.1"/>
    <property type="molecule type" value="Genomic_DNA"/>
</dbReference>
<evidence type="ECO:0000259" key="3">
    <source>
        <dbReference type="Pfam" id="PF18755"/>
    </source>
</evidence>
<proteinExistence type="predicted"/>
<dbReference type="Pfam" id="PF03235">
    <property type="entry name" value="GmrSD_N"/>
    <property type="match status" value="1"/>
</dbReference>
<reference evidence="5" key="1">
    <citation type="journal article" date="2019" name="Int. J. Syst. Evol. Microbiol.">
        <title>The Global Catalogue of Microorganisms (GCM) 10K type strain sequencing project: providing services to taxonomists for standard genome sequencing and annotation.</title>
        <authorList>
            <consortium name="The Broad Institute Genomics Platform"/>
            <consortium name="The Broad Institute Genome Sequencing Center for Infectious Disease"/>
            <person name="Wu L."/>
            <person name="Ma J."/>
        </authorList>
    </citation>
    <scope>NUCLEOTIDE SEQUENCE [LARGE SCALE GENOMIC DNA]</scope>
    <source>
        <strain evidence="5">NBRC 108725</strain>
    </source>
</reference>
<dbReference type="InterPro" id="IPR004919">
    <property type="entry name" value="GmrSD_N"/>
</dbReference>
<protein>
    <recommendedName>
        <fullName evidence="6">DUF262 domain-containing protein</fullName>
    </recommendedName>
</protein>
<dbReference type="PANTHER" id="PTHR35149">
    <property type="entry name" value="SLL5132 PROTEIN"/>
    <property type="match status" value="1"/>
</dbReference>
<gene>
    <name evidence="4" type="ORF">GCM10025866_30980</name>
</gene>
<feature type="domain" description="GmrSD restriction endonucleases C-terminal" evidence="2">
    <location>
        <begin position="441"/>
        <end position="590"/>
    </location>
</feature>
<keyword evidence="5" id="KW-1185">Reference proteome</keyword>
<organism evidence="4 5">
    <name type="scientific">Naasia aerilata</name>
    <dbReference type="NCBI Taxonomy" id="1162966"/>
    <lineage>
        <taxon>Bacteria</taxon>
        <taxon>Bacillati</taxon>
        <taxon>Actinomycetota</taxon>
        <taxon>Actinomycetes</taxon>
        <taxon>Micrococcales</taxon>
        <taxon>Microbacteriaceae</taxon>
        <taxon>Naasia</taxon>
    </lineage>
</organism>
<dbReference type="PANTHER" id="PTHR35149:SF1">
    <property type="entry name" value="DUF5655 DOMAIN-CONTAINING PROTEIN"/>
    <property type="match status" value="1"/>
</dbReference>
<accession>A0ABN6XQA5</accession>
<dbReference type="RefSeq" id="WP_286277140.1">
    <property type="nucleotide sequence ID" value="NZ_AP027731.1"/>
</dbReference>
<name>A0ABN6XQA5_9MICO</name>